<comment type="caution">
    <text evidence="2">The sequence shown here is derived from an EMBL/GenBank/DDBJ whole genome shotgun (WGS) entry which is preliminary data.</text>
</comment>
<feature type="region of interest" description="Disordered" evidence="1">
    <location>
        <begin position="26"/>
        <end position="48"/>
    </location>
</feature>
<dbReference type="EMBL" id="BAABME010012276">
    <property type="protein sequence ID" value="GAA0184928.1"/>
    <property type="molecule type" value="Genomic_DNA"/>
</dbReference>
<gene>
    <name evidence="2" type="ORF">LIER_32216</name>
</gene>
<evidence type="ECO:0000313" key="3">
    <source>
        <dbReference type="Proteomes" id="UP001454036"/>
    </source>
</evidence>
<dbReference type="AlphaFoldDB" id="A0AAV3RV08"/>
<reference evidence="2 3" key="1">
    <citation type="submission" date="2024-01" db="EMBL/GenBank/DDBJ databases">
        <title>The complete chloroplast genome sequence of Lithospermum erythrorhizon: insights into the phylogenetic relationship among Boraginaceae species and the maternal lineages of purple gromwells.</title>
        <authorList>
            <person name="Okada T."/>
            <person name="Watanabe K."/>
        </authorList>
    </citation>
    <scope>NUCLEOTIDE SEQUENCE [LARGE SCALE GENOMIC DNA]</scope>
</reference>
<name>A0AAV3RV08_LITER</name>
<feature type="compositionally biased region" description="Polar residues" evidence="1">
    <location>
        <begin position="27"/>
        <end position="40"/>
    </location>
</feature>
<evidence type="ECO:0000256" key="1">
    <source>
        <dbReference type="SAM" id="MobiDB-lite"/>
    </source>
</evidence>
<protein>
    <submittedName>
        <fullName evidence="2">Uncharacterized protein</fullName>
    </submittedName>
</protein>
<proteinExistence type="predicted"/>
<dbReference type="Proteomes" id="UP001454036">
    <property type="component" value="Unassembled WGS sequence"/>
</dbReference>
<accession>A0AAV3RV08</accession>
<feature type="compositionally biased region" description="Basic residues" evidence="1">
    <location>
        <begin position="84"/>
        <end position="99"/>
    </location>
</feature>
<evidence type="ECO:0000313" key="2">
    <source>
        <dbReference type="EMBL" id="GAA0184928.1"/>
    </source>
</evidence>
<sequence length="99" mass="10901">MPATLTTGEYEVIDPEQLAHEEYTLSAIPQTPSQPAQSHPQEVPPQTLVGPIIQPQIPMKLRKKTWSIMSCNQPVPNADGIIQKMKKTKGKRKSLSQGG</sequence>
<feature type="region of interest" description="Disordered" evidence="1">
    <location>
        <begin position="74"/>
        <end position="99"/>
    </location>
</feature>
<keyword evidence="3" id="KW-1185">Reference proteome</keyword>
<organism evidence="2 3">
    <name type="scientific">Lithospermum erythrorhizon</name>
    <name type="common">Purple gromwell</name>
    <name type="synonym">Lithospermum officinale var. erythrorhizon</name>
    <dbReference type="NCBI Taxonomy" id="34254"/>
    <lineage>
        <taxon>Eukaryota</taxon>
        <taxon>Viridiplantae</taxon>
        <taxon>Streptophyta</taxon>
        <taxon>Embryophyta</taxon>
        <taxon>Tracheophyta</taxon>
        <taxon>Spermatophyta</taxon>
        <taxon>Magnoliopsida</taxon>
        <taxon>eudicotyledons</taxon>
        <taxon>Gunneridae</taxon>
        <taxon>Pentapetalae</taxon>
        <taxon>asterids</taxon>
        <taxon>lamiids</taxon>
        <taxon>Boraginales</taxon>
        <taxon>Boraginaceae</taxon>
        <taxon>Boraginoideae</taxon>
        <taxon>Lithospermeae</taxon>
        <taxon>Lithospermum</taxon>
    </lineage>
</organism>